<keyword evidence="1" id="KW-1133">Transmembrane helix</keyword>
<evidence type="ECO:0000313" key="2">
    <source>
        <dbReference type="EMBL" id="PSL50927.1"/>
    </source>
</evidence>
<gene>
    <name evidence="2" type="ORF">B0H94_102204</name>
</gene>
<feature type="transmembrane region" description="Helical" evidence="1">
    <location>
        <begin position="46"/>
        <end position="65"/>
    </location>
</feature>
<dbReference type="InterPro" id="IPR058887">
    <property type="entry name" value="YuzI-like"/>
</dbReference>
<evidence type="ECO:0000313" key="3">
    <source>
        <dbReference type="Proteomes" id="UP000242310"/>
    </source>
</evidence>
<dbReference type="Pfam" id="PF26135">
    <property type="entry name" value="YuzI"/>
    <property type="match status" value="1"/>
</dbReference>
<evidence type="ECO:0000256" key="1">
    <source>
        <dbReference type="SAM" id="Phobius"/>
    </source>
</evidence>
<accession>A0A2P8HXJ6</accession>
<dbReference type="AlphaFoldDB" id="A0A2P8HXJ6"/>
<proteinExistence type="predicted"/>
<comment type="caution">
    <text evidence="2">The sequence shown here is derived from an EMBL/GenBank/DDBJ whole genome shotgun (WGS) entry which is preliminary data.</text>
</comment>
<sequence length="70" mass="7996">MRLFSLFVGFGLAVSGGISVLAYMNYMAAGYPLHTYLIFISGRIELYMFLCGWLLIILSMLPYKFSSRRN</sequence>
<reference evidence="2 3" key="1">
    <citation type="submission" date="2018-03" db="EMBL/GenBank/DDBJ databases">
        <title>Genomic Encyclopedia of Type Strains, Phase III (KMG-III): the genomes of soil and plant-associated and newly described type strains.</title>
        <authorList>
            <person name="Whitman W."/>
        </authorList>
    </citation>
    <scope>NUCLEOTIDE SEQUENCE [LARGE SCALE GENOMIC DNA]</scope>
    <source>
        <strain evidence="2 3">CGMCC 1.07653</strain>
    </source>
</reference>
<protein>
    <submittedName>
        <fullName evidence="2">Uncharacterized protein</fullName>
    </submittedName>
</protein>
<organism evidence="2 3">
    <name type="scientific">Salsuginibacillus halophilus</name>
    <dbReference type="NCBI Taxonomy" id="517424"/>
    <lineage>
        <taxon>Bacteria</taxon>
        <taxon>Bacillati</taxon>
        <taxon>Bacillota</taxon>
        <taxon>Bacilli</taxon>
        <taxon>Bacillales</taxon>
        <taxon>Bacillaceae</taxon>
        <taxon>Salsuginibacillus</taxon>
    </lineage>
</organism>
<dbReference type="EMBL" id="PYAV01000002">
    <property type="protein sequence ID" value="PSL50927.1"/>
    <property type="molecule type" value="Genomic_DNA"/>
</dbReference>
<dbReference type="OrthoDB" id="2972455at2"/>
<keyword evidence="3" id="KW-1185">Reference proteome</keyword>
<keyword evidence="1" id="KW-0472">Membrane</keyword>
<dbReference type="Proteomes" id="UP000242310">
    <property type="component" value="Unassembled WGS sequence"/>
</dbReference>
<name>A0A2P8HXJ6_9BACI</name>
<keyword evidence="1" id="KW-0812">Transmembrane</keyword>